<feature type="coiled-coil region" evidence="1">
    <location>
        <begin position="249"/>
        <end position="322"/>
    </location>
</feature>
<dbReference type="EMBL" id="JBHFFA010000004">
    <property type="protein sequence ID" value="KAL2630830.1"/>
    <property type="molecule type" value="Genomic_DNA"/>
</dbReference>
<gene>
    <name evidence="3" type="ORF">R1flu_015516</name>
</gene>
<keyword evidence="1" id="KW-0175">Coiled coil</keyword>
<feature type="coiled-coil region" evidence="1">
    <location>
        <begin position="162"/>
        <end position="189"/>
    </location>
</feature>
<evidence type="ECO:0000256" key="2">
    <source>
        <dbReference type="SAM" id="MobiDB-lite"/>
    </source>
</evidence>
<evidence type="ECO:0000256" key="1">
    <source>
        <dbReference type="SAM" id="Coils"/>
    </source>
</evidence>
<reference evidence="3 4" key="1">
    <citation type="submission" date="2024-09" db="EMBL/GenBank/DDBJ databases">
        <title>Chromosome-scale assembly of Riccia fluitans.</title>
        <authorList>
            <person name="Paukszto L."/>
            <person name="Sawicki J."/>
            <person name="Karawczyk K."/>
            <person name="Piernik-Szablinska J."/>
            <person name="Szczecinska M."/>
            <person name="Mazdziarz M."/>
        </authorList>
    </citation>
    <scope>NUCLEOTIDE SEQUENCE [LARGE SCALE GENOMIC DNA]</scope>
    <source>
        <strain evidence="3">Rf_01</strain>
        <tissue evidence="3">Aerial parts of the thallus</tissue>
    </source>
</reference>
<organism evidence="3 4">
    <name type="scientific">Riccia fluitans</name>
    <dbReference type="NCBI Taxonomy" id="41844"/>
    <lineage>
        <taxon>Eukaryota</taxon>
        <taxon>Viridiplantae</taxon>
        <taxon>Streptophyta</taxon>
        <taxon>Embryophyta</taxon>
        <taxon>Marchantiophyta</taxon>
        <taxon>Marchantiopsida</taxon>
        <taxon>Marchantiidae</taxon>
        <taxon>Marchantiales</taxon>
        <taxon>Ricciaceae</taxon>
        <taxon>Riccia</taxon>
    </lineage>
</organism>
<proteinExistence type="predicted"/>
<sequence length="410" mass="46909">MTFIPESSVPPQCSAMDIDERMKKEHCEEYSRSIHRMCEVIEREGKDNEAVMAIVAEVSKVVAGFQVLGRTYGVQLMKRVQEVRVLEKEKEILERKLHRLGMPSEVSSSHSGGPAGLSDLAQESGSCNLKGDSDRKCGEEFDRLELELAELRSAYTARTLDLRDSRQQALSLEAKLRKAESSAETKENARLEPSKAHVDEIRHLKKVHVDEISELKKVHADEICHLKKSHADEVSYLLKSRVEQLRIHAEEMNNLEKARLEEVRNLKEEIDRMRNELQEVDKQASTVGEELRQERGRNEELIEELRQEVAKHKQLEEAHRGEMVRSEQLAELWKNDSEEHAELRRQYKTLKAYLRCLGTKSPGDLHIELKVLELIGLEEEITISLKMILERSIKSSAGESTQVNIPAPSV</sequence>
<name>A0ABD1YJI0_9MARC</name>
<dbReference type="Proteomes" id="UP001605036">
    <property type="component" value="Unassembled WGS sequence"/>
</dbReference>
<feature type="region of interest" description="Disordered" evidence="2">
    <location>
        <begin position="102"/>
        <end position="132"/>
    </location>
</feature>
<keyword evidence="4" id="KW-1185">Reference proteome</keyword>
<comment type="caution">
    <text evidence="3">The sequence shown here is derived from an EMBL/GenBank/DDBJ whole genome shotgun (WGS) entry which is preliminary data.</text>
</comment>
<protein>
    <submittedName>
        <fullName evidence="3">Uncharacterized protein</fullName>
    </submittedName>
</protein>
<evidence type="ECO:0000313" key="4">
    <source>
        <dbReference type="Proteomes" id="UP001605036"/>
    </source>
</evidence>
<dbReference type="AlphaFoldDB" id="A0ABD1YJI0"/>
<accession>A0ABD1YJI0</accession>
<evidence type="ECO:0000313" key="3">
    <source>
        <dbReference type="EMBL" id="KAL2630830.1"/>
    </source>
</evidence>